<dbReference type="GO" id="GO:0016020">
    <property type="term" value="C:membrane"/>
    <property type="evidence" value="ECO:0007669"/>
    <property type="project" value="InterPro"/>
</dbReference>
<dbReference type="PATRIC" id="fig|1619087.5.peg.745"/>
<feature type="transmembrane region" description="Helical" evidence="1">
    <location>
        <begin position="49"/>
        <end position="68"/>
    </location>
</feature>
<name>A0A0G0GT85_9BACT</name>
<accession>A0A0G0GT85</accession>
<feature type="transmembrane region" description="Helical" evidence="1">
    <location>
        <begin position="12"/>
        <end position="43"/>
    </location>
</feature>
<keyword evidence="1" id="KW-0472">Membrane</keyword>
<comment type="caution">
    <text evidence="2">The sequence shown here is derived from an EMBL/GenBank/DDBJ whole genome shotgun (WGS) entry which is preliminary data.</text>
</comment>
<keyword evidence="1" id="KW-1133">Transmembrane helix</keyword>
<evidence type="ECO:0000313" key="2">
    <source>
        <dbReference type="EMBL" id="KKQ34268.1"/>
    </source>
</evidence>
<dbReference type="GO" id="GO:0008654">
    <property type="term" value="P:phospholipid biosynthetic process"/>
    <property type="evidence" value="ECO:0007669"/>
    <property type="project" value="InterPro"/>
</dbReference>
<dbReference type="InterPro" id="IPR043130">
    <property type="entry name" value="CDP-OH_PTrfase_TM_dom"/>
</dbReference>
<protein>
    <submittedName>
        <fullName evidence="2">CDP-alcohol phosphatidyltransferase</fullName>
    </submittedName>
</protein>
<keyword evidence="1" id="KW-0812">Transmembrane</keyword>
<keyword evidence="2" id="KW-0808">Transferase</keyword>
<dbReference type="GO" id="GO:0016780">
    <property type="term" value="F:phosphotransferase activity, for other substituted phosphate groups"/>
    <property type="evidence" value="ECO:0007669"/>
    <property type="project" value="InterPro"/>
</dbReference>
<dbReference type="Proteomes" id="UP000034852">
    <property type="component" value="Unassembled WGS sequence"/>
</dbReference>
<dbReference type="AlphaFoldDB" id="A0A0G0GT85"/>
<dbReference type="InterPro" id="IPR000462">
    <property type="entry name" value="CDP-OH_P_trans"/>
</dbReference>
<evidence type="ECO:0000313" key="3">
    <source>
        <dbReference type="Proteomes" id="UP000034852"/>
    </source>
</evidence>
<feature type="transmembrane region" description="Helical" evidence="1">
    <location>
        <begin position="105"/>
        <end position="123"/>
    </location>
</feature>
<dbReference type="EMBL" id="LBTH01000065">
    <property type="protein sequence ID" value="KKQ34268.1"/>
    <property type="molecule type" value="Genomic_DNA"/>
</dbReference>
<organism evidence="2 3">
    <name type="scientific">candidate division WS6 bacterium GW2011_GWA2_37_6</name>
    <dbReference type="NCBI Taxonomy" id="1619087"/>
    <lineage>
        <taxon>Bacteria</taxon>
        <taxon>Candidatus Dojkabacteria</taxon>
    </lineage>
</organism>
<dbReference type="Gene3D" id="1.20.120.1760">
    <property type="match status" value="1"/>
</dbReference>
<dbReference type="Pfam" id="PF01066">
    <property type="entry name" value="CDP-OH_P_transf"/>
    <property type="match status" value="1"/>
</dbReference>
<feature type="transmembrane region" description="Helical" evidence="1">
    <location>
        <begin position="147"/>
        <end position="164"/>
    </location>
</feature>
<feature type="transmembrane region" description="Helical" evidence="1">
    <location>
        <begin position="170"/>
        <end position="192"/>
    </location>
</feature>
<sequence length="198" mass="21659">MFNQLRKPLQPLINLIAAPFMWVHPNVLSLFSFVIAAPGFYFYAKGDSLLGSLFILGAMFDSIDGAVAKKTGKTTKFGGVLDATLDRVFDGLVLFFIGVGGLVDWAWLFLAFIAFVTVSYIKAKTEAVSSELNVGTNRFSVGIAQRGERIAIIFLASILNYFITPDKNEMLAGAIIILLIMALITVVWRGLLTKKEIG</sequence>
<reference evidence="2 3" key="1">
    <citation type="journal article" date="2015" name="Nature">
        <title>rRNA introns, odd ribosomes, and small enigmatic genomes across a large radiation of phyla.</title>
        <authorList>
            <person name="Brown C.T."/>
            <person name="Hug L.A."/>
            <person name="Thomas B.C."/>
            <person name="Sharon I."/>
            <person name="Castelle C.J."/>
            <person name="Singh A."/>
            <person name="Wilkins M.J."/>
            <person name="Williams K.H."/>
            <person name="Banfield J.F."/>
        </authorList>
    </citation>
    <scope>NUCLEOTIDE SEQUENCE [LARGE SCALE GENOMIC DNA]</scope>
</reference>
<proteinExistence type="predicted"/>
<gene>
    <name evidence="2" type="ORF">US52_C0065G0003</name>
</gene>
<evidence type="ECO:0000256" key="1">
    <source>
        <dbReference type="SAM" id="Phobius"/>
    </source>
</evidence>